<dbReference type="InterPro" id="IPR052051">
    <property type="entry name" value="TCR_complex_component"/>
</dbReference>
<keyword evidence="4" id="KW-0391">Immunity</keyword>
<feature type="domain" description="Ig-like" evidence="9">
    <location>
        <begin position="41"/>
        <end position="140"/>
    </location>
</feature>
<dbReference type="SMART" id="SM00406">
    <property type="entry name" value="IGv"/>
    <property type="match status" value="2"/>
</dbReference>
<comment type="subcellular location">
    <subcellularLocation>
        <location evidence="1">Cell membrane</location>
    </subcellularLocation>
</comment>
<dbReference type="CDD" id="cd00099">
    <property type="entry name" value="IgV"/>
    <property type="match status" value="2"/>
</dbReference>
<keyword evidence="6" id="KW-1015">Disulfide bond</keyword>
<dbReference type="Pfam" id="PF07686">
    <property type="entry name" value="V-set"/>
    <property type="match status" value="2"/>
</dbReference>
<dbReference type="GO" id="GO:0002376">
    <property type="term" value="P:immune system process"/>
    <property type="evidence" value="ECO:0007669"/>
    <property type="project" value="UniProtKB-KW"/>
</dbReference>
<reference evidence="10" key="2">
    <citation type="submission" date="2025-09" db="UniProtKB">
        <authorList>
            <consortium name="Ensembl"/>
        </authorList>
    </citation>
    <scope>IDENTIFICATION</scope>
</reference>
<evidence type="ECO:0000256" key="6">
    <source>
        <dbReference type="ARBA" id="ARBA00023157"/>
    </source>
</evidence>
<dbReference type="InterPro" id="IPR013106">
    <property type="entry name" value="Ig_V-set"/>
</dbReference>
<feature type="domain" description="Ig-like" evidence="9">
    <location>
        <begin position="149"/>
        <end position="244"/>
    </location>
</feature>
<evidence type="ECO:0000259" key="9">
    <source>
        <dbReference type="PROSITE" id="PS50835"/>
    </source>
</evidence>
<dbReference type="PANTHER" id="PTHR19433:SF133">
    <property type="entry name" value="IMMUNE-TYPE RECEPTOR 5 PRECURSOR-RELATED"/>
    <property type="match status" value="1"/>
</dbReference>
<dbReference type="InterPro" id="IPR003598">
    <property type="entry name" value="Ig_sub2"/>
</dbReference>
<gene>
    <name evidence="10" type="primary">LOC116052693</name>
</gene>
<dbReference type="PANTHER" id="PTHR19433">
    <property type="entry name" value="T-CELL RECEPTOR ALPHA CHAIN V REGION-RELATED"/>
    <property type="match status" value="1"/>
</dbReference>
<evidence type="ECO:0000256" key="7">
    <source>
        <dbReference type="ARBA" id="ARBA00023180"/>
    </source>
</evidence>
<protein>
    <recommendedName>
        <fullName evidence="9">Ig-like domain-containing protein</fullName>
    </recommendedName>
</protein>
<dbReference type="GO" id="GO:0009617">
    <property type="term" value="P:response to bacterium"/>
    <property type="evidence" value="ECO:0007669"/>
    <property type="project" value="TreeGrafter"/>
</dbReference>
<evidence type="ECO:0000256" key="3">
    <source>
        <dbReference type="ARBA" id="ARBA00022729"/>
    </source>
</evidence>
<evidence type="ECO:0000313" key="10">
    <source>
        <dbReference type="Ensembl" id="ENSSLUP00000055776.1"/>
    </source>
</evidence>
<proteinExistence type="predicted"/>
<dbReference type="InterPro" id="IPR013783">
    <property type="entry name" value="Ig-like_fold"/>
</dbReference>
<dbReference type="PROSITE" id="PS50835">
    <property type="entry name" value="IG_LIKE"/>
    <property type="match status" value="2"/>
</dbReference>
<dbReference type="GO" id="GO:0005886">
    <property type="term" value="C:plasma membrane"/>
    <property type="evidence" value="ECO:0007669"/>
    <property type="project" value="UniProtKB-SubCell"/>
</dbReference>
<dbReference type="InterPro" id="IPR036179">
    <property type="entry name" value="Ig-like_dom_sf"/>
</dbReference>
<dbReference type="Ensembl" id="ENSSLUT00000057407.1">
    <property type="protein sequence ID" value="ENSSLUP00000055776.1"/>
    <property type="gene ID" value="ENSSLUG00000024073.1"/>
</dbReference>
<dbReference type="GeneTree" id="ENSGT00940000162676"/>
<name>A0A8D0AFC7_SANLU</name>
<dbReference type="InterPro" id="IPR007110">
    <property type="entry name" value="Ig-like_dom"/>
</dbReference>
<evidence type="ECO:0000313" key="11">
    <source>
        <dbReference type="Proteomes" id="UP000694568"/>
    </source>
</evidence>
<feature type="transmembrane region" description="Helical" evidence="8">
    <location>
        <begin position="7"/>
        <end position="35"/>
    </location>
</feature>
<evidence type="ECO:0000256" key="2">
    <source>
        <dbReference type="ARBA" id="ARBA00022475"/>
    </source>
</evidence>
<dbReference type="InterPro" id="IPR003599">
    <property type="entry name" value="Ig_sub"/>
</dbReference>
<reference evidence="10" key="1">
    <citation type="submission" date="2025-08" db="UniProtKB">
        <authorList>
            <consortium name="Ensembl"/>
        </authorList>
    </citation>
    <scope>IDENTIFICATION</scope>
</reference>
<sequence length="358" mass="39914">MYLYCRLYLCLIVCCYIFHSFCPCNSFCLFSLALIQTSEVPHQISLTMVELGNSLSLTCSVSGIEAGLFYWYKLKFGHMVQTVAAGTFDKITLQEPFTNSRFTVTNVNAQHVLNITNVSKEDEATYLCQAGSAYTMKFINGTLLAVNDPKNLQTSVYVKQSPETESVQPGDSVTLQCSLLSKTKGNTDQCPGEHSVYWFRSGSGESHPGIIYTHSDKEEERSCVYSLSKTIQNSSDTGTYYCAVVMCGEILFGKGTKVETRQELCPFVIVLGTMLAGCVIVIAALIIFRKQKPVCEHCKGTSSNHAHEDQPRNVDFEAAAMNYVALDFPSRNAKRWTNTRELPQDCLYSGMSWTHYEA</sequence>
<keyword evidence="2" id="KW-1003">Cell membrane</keyword>
<feature type="transmembrane region" description="Helical" evidence="8">
    <location>
        <begin position="264"/>
        <end position="288"/>
    </location>
</feature>
<keyword evidence="3" id="KW-0732">Signal</keyword>
<evidence type="ECO:0000256" key="8">
    <source>
        <dbReference type="SAM" id="Phobius"/>
    </source>
</evidence>
<dbReference type="SMART" id="SM00408">
    <property type="entry name" value="IGc2"/>
    <property type="match status" value="1"/>
</dbReference>
<dbReference type="AlphaFoldDB" id="A0A8D0AFC7"/>
<evidence type="ECO:0000256" key="1">
    <source>
        <dbReference type="ARBA" id="ARBA00004236"/>
    </source>
</evidence>
<keyword evidence="8" id="KW-0812">Transmembrane</keyword>
<keyword evidence="11" id="KW-1185">Reference proteome</keyword>
<organism evidence="10 11">
    <name type="scientific">Sander lucioperca</name>
    <name type="common">Pike-perch</name>
    <name type="synonym">Perca lucioperca</name>
    <dbReference type="NCBI Taxonomy" id="283035"/>
    <lineage>
        <taxon>Eukaryota</taxon>
        <taxon>Metazoa</taxon>
        <taxon>Chordata</taxon>
        <taxon>Craniata</taxon>
        <taxon>Vertebrata</taxon>
        <taxon>Euteleostomi</taxon>
        <taxon>Actinopterygii</taxon>
        <taxon>Neopterygii</taxon>
        <taxon>Teleostei</taxon>
        <taxon>Neoteleostei</taxon>
        <taxon>Acanthomorphata</taxon>
        <taxon>Eupercaria</taxon>
        <taxon>Perciformes</taxon>
        <taxon>Percoidei</taxon>
        <taxon>Percidae</taxon>
        <taxon>Luciopercinae</taxon>
        <taxon>Sander</taxon>
    </lineage>
</organism>
<keyword evidence="8" id="KW-1133">Transmembrane helix</keyword>
<keyword evidence="7" id="KW-0325">Glycoprotein</keyword>
<dbReference type="SUPFAM" id="SSF48726">
    <property type="entry name" value="Immunoglobulin"/>
    <property type="match status" value="2"/>
</dbReference>
<dbReference type="SMART" id="SM00409">
    <property type="entry name" value="IG"/>
    <property type="match status" value="2"/>
</dbReference>
<evidence type="ECO:0000256" key="5">
    <source>
        <dbReference type="ARBA" id="ARBA00023136"/>
    </source>
</evidence>
<dbReference type="Gene3D" id="2.60.40.10">
    <property type="entry name" value="Immunoglobulins"/>
    <property type="match status" value="2"/>
</dbReference>
<dbReference type="Proteomes" id="UP000694568">
    <property type="component" value="Unplaced"/>
</dbReference>
<evidence type="ECO:0000256" key="4">
    <source>
        <dbReference type="ARBA" id="ARBA00022859"/>
    </source>
</evidence>
<keyword evidence="5 8" id="KW-0472">Membrane</keyword>
<accession>A0A8D0AFC7</accession>